<dbReference type="SUPFAM" id="SSF53041">
    <property type="entry name" value="Resolvase-like"/>
    <property type="match status" value="1"/>
</dbReference>
<dbReference type="Gene3D" id="3.90.1750.20">
    <property type="entry name" value="Putative Large Serine Recombinase, Chain B, Domain 2"/>
    <property type="match status" value="1"/>
</dbReference>
<comment type="caution">
    <text evidence="3">The sequence shown here is derived from an EMBL/GenBank/DDBJ whole genome shotgun (WGS) entry which is preliminary data.</text>
</comment>
<dbReference type="InterPro" id="IPR050639">
    <property type="entry name" value="SSR_resolvase"/>
</dbReference>
<evidence type="ECO:0000313" key="3">
    <source>
        <dbReference type="EMBL" id="MFD1362685.1"/>
    </source>
</evidence>
<dbReference type="CDD" id="cd00338">
    <property type="entry name" value="Ser_Recombinase"/>
    <property type="match status" value="1"/>
</dbReference>
<protein>
    <submittedName>
        <fullName evidence="3">Recombinase family protein</fullName>
    </submittedName>
</protein>
<dbReference type="InterPro" id="IPR038109">
    <property type="entry name" value="DNA_bind_recomb_sf"/>
</dbReference>
<feature type="domain" description="Recombinase" evidence="2">
    <location>
        <begin position="157"/>
        <end position="277"/>
    </location>
</feature>
<dbReference type="Proteomes" id="UP001597178">
    <property type="component" value="Unassembled WGS sequence"/>
</dbReference>
<evidence type="ECO:0000259" key="1">
    <source>
        <dbReference type="PROSITE" id="PS51736"/>
    </source>
</evidence>
<dbReference type="InterPro" id="IPR025827">
    <property type="entry name" value="Zn_ribbon_recom_dom"/>
</dbReference>
<evidence type="ECO:0000259" key="2">
    <source>
        <dbReference type="PROSITE" id="PS51737"/>
    </source>
</evidence>
<dbReference type="SMART" id="SM00857">
    <property type="entry name" value="Resolvase"/>
    <property type="match status" value="1"/>
</dbReference>
<name>A0ABW3ZW89_9BACI</name>
<dbReference type="Gene3D" id="3.40.50.1390">
    <property type="entry name" value="Resolvase, N-terminal catalytic domain"/>
    <property type="match status" value="1"/>
</dbReference>
<dbReference type="Pfam" id="PF00239">
    <property type="entry name" value="Resolvase"/>
    <property type="match status" value="1"/>
</dbReference>
<dbReference type="PANTHER" id="PTHR30461">
    <property type="entry name" value="DNA-INVERTASE FROM LAMBDOID PROPHAGE"/>
    <property type="match status" value="1"/>
</dbReference>
<gene>
    <name evidence="3" type="ORF">ACFQ4A_13580</name>
</gene>
<organism evidence="3 4">
    <name type="scientific">Lentibacillus salinarum</name>
    <dbReference type="NCBI Taxonomy" id="446820"/>
    <lineage>
        <taxon>Bacteria</taxon>
        <taxon>Bacillati</taxon>
        <taxon>Bacillota</taxon>
        <taxon>Bacilli</taxon>
        <taxon>Bacillales</taxon>
        <taxon>Bacillaceae</taxon>
        <taxon>Lentibacillus</taxon>
    </lineage>
</organism>
<dbReference type="Pfam" id="PF07508">
    <property type="entry name" value="Recombinase"/>
    <property type="match status" value="1"/>
</dbReference>
<dbReference type="InterPro" id="IPR011109">
    <property type="entry name" value="DNA_bind_recombinase_dom"/>
</dbReference>
<reference evidence="4" key="1">
    <citation type="journal article" date="2019" name="Int. J. Syst. Evol. Microbiol.">
        <title>The Global Catalogue of Microorganisms (GCM) 10K type strain sequencing project: providing services to taxonomists for standard genome sequencing and annotation.</title>
        <authorList>
            <consortium name="The Broad Institute Genomics Platform"/>
            <consortium name="The Broad Institute Genome Sequencing Center for Infectious Disease"/>
            <person name="Wu L."/>
            <person name="Ma J."/>
        </authorList>
    </citation>
    <scope>NUCLEOTIDE SEQUENCE [LARGE SCALE GENOMIC DNA]</scope>
    <source>
        <strain evidence="4">CCUG 54822</strain>
    </source>
</reference>
<dbReference type="PROSITE" id="PS51736">
    <property type="entry name" value="RECOMBINASES_3"/>
    <property type="match status" value="1"/>
</dbReference>
<keyword evidence="4" id="KW-1185">Reference proteome</keyword>
<dbReference type="Pfam" id="PF13408">
    <property type="entry name" value="Zn_ribbon_recom"/>
    <property type="match status" value="1"/>
</dbReference>
<dbReference type="PANTHER" id="PTHR30461:SF23">
    <property type="entry name" value="DNA RECOMBINASE-RELATED"/>
    <property type="match status" value="1"/>
</dbReference>
<dbReference type="InterPro" id="IPR006119">
    <property type="entry name" value="Resolv_N"/>
</dbReference>
<dbReference type="PROSITE" id="PS51737">
    <property type="entry name" value="RECOMBINASE_DNA_BIND"/>
    <property type="match status" value="1"/>
</dbReference>
<dbReference type="RefSeq" id="WP_382401479.1">
    <property type="nucleotide sequence ID" value="NZ_JBHTNH010000028.1"/>
</dbReference>
<feature type="domain" description="Resolvase/invertase-type recombinase catalytic" evidence="1">
    <location>
        <begin position="2"/>
        <end position="149"/>
    </location>
</feature>
<accession>A0ABW3ZW89</accession>
<proteinExistence type="predicted"/>
<evidence type="ECO:0000313" key="4">
    <source>
        <dbReference type="Proteomes" id="UP001597178"/>
    </source>
</evidence>
<sequence length="482" mass="56323">MRCAIYRRVSTDMQREEGFSLEAQKARLSAFAESQGWTVVDDYSDEGYSAKNMDRPALQRLIHDMKQQKFDVILVYRLDRFVRSVVDLHELLQMMDRYDVKFKSSTEAFDTTSATGRMFITIIATLAQWERETIAERVYENMLKRSEQGKRNGAPAPYGYDVINGNLIKNPEEAKWVQFIFSQYQTHGSQNIAKKLNTRGVKTKKGEIWSDFSIRYTLKNPIYSGYVRWNYESYSDGYRKKTGEEIIVPIEQEGFEPIITKETWDETQKLISRRSQMAFRSQTHYPFSGVAKCGKCGKSFTGGKKKRKSGGYYRFYKCQGRFKFGTCDVQTIAESSIEKAFLSILELEDVDPNVHSNIESEISPDQIKLQLEKIDEKKERLEELYIDGDIKKDRYRKKMKKIKLEEMEMAKLLEVENEVASDIEVKEVLQQIKKEWHNFNNETKKQAIHSLFEHITIRVVEPTKPGKNPVPPVIEITDYQFR</sequence>
<dbReference type="InterPro" id="IPR036162">
    <property type="entry name" value="Resolvase-like_N_sf"/>
</dbReference>
<dbReference type="EMBL" id="JBHTNH010000028">
    <property type="protein sequence ID" value="MFD1362685.1"/>
    <property type="molecule type" value="Genomic_DNA"/>
</dbReference>